<reference evidence="1" key="1">
    <citation type="journal article" date="2015" name="Nature">
        <title>Complex archaea that bridge the gap between prokaryotes and eukaryotes.</title>
        <authorList>
            <person name="Spang A."/>
            <person name="Saw J.H."/>
            <person name="Jorgensen S.L."/>
            <person name="Zaremba-Niedzwiedzka K."/>
            <person name="Martijn J."/>
            <person name="Lind A.E."/>
            <person name="van Eijk R."/>
            <person name="Schleper C."/>
            <person name="Guy L."/>
            <person name="Ettema T.J."/>
        </authorList>
    </citation>
    <scope>NUCLEOTIDE SEQUENCE</scope>
</reference>
<name>A0A0F9N5Y5_9ZZZZ</name>
<evidence type="ECO:0000313" key="1">
    <source>
        <dbReference type="EMBL" id="KKM84180.1"/>
    </source>
</evidence>
<protein>
    <submittedName>
        <fullName evidence="1">Uncharacterized protein</fullName>
    </submittedName>
</protein>
<proteinExistence type="predicted"/>
<dbReference type="EMBL" id="LAZR01007604">
    <property type="protein sequence ID" value="KKM84180.1"/>
    <property type="molecule type" value="Genomic_DNA"/>
</dbReference>
<gene>
    <name evidence="1" type="ORF">LCGC14_1301800</name>
</gene>
<organism evidence="1">
    <name type="scientific">marine sediment metagenome</name>
    <dbReference type="NCBI Taxonomy" id="412755"/>
    <lineage>
        <taxon>unclassified sequences</taxon>
        <taxon>metagenomes</taxon>
        <taxon>ecological metagenomes</taxon>
    </lineage>
</organism>
<comment type="caution">
    <text evidence="1">The sequence shown here is derived from an EMBL/GenBank/DDBJ whole genome shotgun (WGS) entry which is preliminary data.</text>
</comment>
<sequence>MMFEIPRWFYKLRYEIVNGNLVKIIKPTFIGESI</sequence>
<accession>A0A0F9N5Y5</accession>
<dbReference type="AlphaFoldDB" id="A0A0F9N5Y5"/>